<dbReference type="AlphaFoldDB" id="R9H5M0"/>
<name>R9H5M0_9SPHI</name>
<protein>
    <submittedName>
        <fullName evidence="1">Uncharacterized protein</fullName>
    </submittedName>
</protein>
<organism evidence="1 2">
    <name type="scientific">Arcticibacter svalbardensis MN12-7</name>
    <dbReference type="NCBI Taxonomy" id="1150600"/>
    <lineage>
        <taxon>Bacteria</taxon>
        <taxon>Pseudomonadati</taxon>
        <taxon>Bacteroidota</taxon>
        <taxon>Sphingobacteriia</taxon>
        <taxon>Sphingobacteriales</taxon>
        <taxon>Sphingobacteriaceae</taxon>
        <taxon>Arcticibacter</taxon>
    </lineage>
</organism>
<reference evidence="1 2" key="1">
    <citation type="journal article" date="2013" name="Genome Announc.">
        <title>Draft Genome Sequence of Arcticibacter svalbardensis Strain MN12-7T, a Member of the Family Sphingobacteriaceae Isolated from an Arctic Soil Sample.</title>
        <authorList>
            <person name="Shivaji S."/>
            <person name="Ara S."/>
            <person name="Prasad S."/>
            <person name="Manasa B.P."/>
            <person name="Begum Z."/>
            <person name="Singh A."/>
            <person name="Kumar Pinnaka A."/>
        </authorList>
    </citation>
    <scope>NUCLEOTIDE SEQUENCE [LARGE SCALE GENOMIC DNA]</scope>
    <source>
        <strain evidence="1 2">MN12-7</strain>
    </source>
</reference>
<accession>R9H5M0</accession>
<gene>
    <name evidence="1" type="ORF">ADIARSV_0377</name>
</gene>
<keyword evidence="2" id="KW-1185">Reference proteome</keyword>
<evidence type="ECO:0000313" key="1">
    <source>
        <dbReference type="EMBL" id="EOR96474.1"/>
    </source>
</evidence>
<sequence>MNMNNQLLFKIHELASLCLVKVYLYDLIAESVYSGRLKSFFAKLSYEEMNQLVTMRFALRYLTDKIKSRKVKFLVPQVEWHEITNALTLQNYQLILSSVISLESDTIKRYKEAFCICEPKTHLAVLLGNQLNKAQSIADDIVRIKINYDPDHRFENL</sequence>
<dbReference type="Gene3D" id="1.20.1260.10">
    <property type="match status" value="1"/>
</dbReference>
<dbReference type="Proteomes" id="UP000014174">
    <property type="component" value="Unassembled WGS sequence"/>
</dbReference>
<proteinExistence type="predicted"/>
<dbReference type="STRING" id="1150600.ADIARSV_0377"/>
<dbReference type="InterPro" id="IPR012347">
    <property type="entry name" value="Ferritin-like"/>
</dbReference>
<comment type="caution">
    <text evidence="1">The sequence shown here is derived from an EMBL/GenBank/DDBJ whole genome shotgun (WGS) entry which is preliminary data.</text>
</comment>
<dbReference type="EMBL" id="AQPN01000012">
    <property type="protein sequence ID" value="EOR96474.1"/>
    <property type="molecule type" value="Genomic_DNA"/>
</dbReference>
<evidence type="ECO:0000313" key="2">
    <source>
        <dbReference type="Proteomes" id="UP000014174"/>
    </source>
</evidence>